<feature type="domain" description="DUF4440" evidence="1">
    <location>
        <begin position="32"/>
        <end position="141"/>
    </location>
</feature>
<evidence type="ECO:0000313" key="2">
    <source>
        <dbReference type="EMBL" id="GAI15834.1"/>
    </source>
</evidence>
<accession>X1NB04</accession>
<gene>
    <name evidence="2" type="ORF">S06H3_20692</name>
</gene>
<dbReference type="InterPro" id="IPR027843">
    <property type="entry name" value="DUF4440"/>
</dbReference>
<reference evidence="2" key="1">
    <citation type="journal article" date="2014" name="Front. Microbiol.">
        <title>High frequency of phylogenetically diverse reductive dehalogenase-homologous genes in deep subseafloor sedimentary metagenomes.</title>
        <authorList>
            <person name="Kawai M."/>
            <person name="Futagami T."/>
            <person name="Toyoda A."/>
            <person name="Takaki Y."/>
            <person name="Nishi S."/>
            <person name="Hori S."/>
            <person name="Arai W."/>
            <person name="Tsubouchi T."/>
            <person name="Morono Y."/>
            <person name="Uchiyama I."/>
            <person name="Ito T."/>
            <person name="Fujiyama A."/>
            <person name="Inagaki F."/>
            <person name="Takami H."/>
        </authorList>
    </citation>
    <scope>NUCLEOTIDE SEQUENCE</scope>
    <source>
        <strain evidence="2">Expedition CK06-06</strain>
    </source>
</reference>
<sequence length="152" mass="17053">MKNVIVFFLGIAILSIGACAKKIDIEEDEVAIRKVLEQINAAFQNHDAEGMAALWDQSVESWNGSRKGAAQVKYYADLFNLQPSIKSNHLEEIGIIFVTPDVAIYKALMDNTGLVDKEGKPRPQVKWLGAWVFNKKNGKWLNAAFFSRPIEE</sequence>
<protein>
    <recommendedName>
        <fullName evidence="1">DUF4440 domain-containing protein</fullName>
    </recommendedName>
</protein>
<organism evidence="2">
    <name type="scientific">marine sediment metagenome</name>
    <dbReference type="NCBI Taxonomy" id="412755"/>
    <lineage>
        <taxon>unclassified sequences</taxon>
        <taxon>metagenomes</taxon>
        <taxon>ecological metagenomes</taxon>
    </lineage>
</organism>
<comment type="caution">
    <text evidence="2">The sequence shown here is derived from an EMBL/GenBank/DDBJ whole genome shotgun (WGS) entry which is preliminary data.</text>
</comment>
<dbReference type="PROSITE" id="PS51257">
    <property type="entry name" value="PROKAR_LIPOPROTEIN"/>
    <property type="match status" value="1"/>
</dbReference>
<dbReference type="EMBL" id="BARV01010751">
    <property type="protein sequence ID" value="GAI15834.1"/>
    <property type="molecule type" value="Genomic_DNA"/>
</dbReference>
<dbReference type="InterPro" id="IPR032710">
    <property type="entry name" value="NTF2-like_dom_sf"/>
</dbReference>
<dbReference type="SUPFAM" id="SSF54427">
    <property type="entry name" value="NTF2-like"/>
    <property type="match status" value="1"/>
</dbReference>
<proteinExistence type="predicted"/>
<dbReference type="AlphaFoldDB" id="X1NB04"/>
<evidence type="ECO:0000259" key="1">
    <source>
        <dbReference type="Pfam" id="PF14534"/>
    </source>
</evidence>
<name>X1NB04_9ZZZZ</name>
<dbReference type="Pfam" id="PF14534">
    <property type="entry name" value="DUF4440"/>
    <property type="match status" value="1"/>
</dbReference>
<dbReference type="Gene3D" id="3.10.450.50">
    <property type="match status" value="1"/>
</dbReference>